<organism evidence="2 3">
    <name type="scientific">Sphingobium yanoikuyae</name>
    <name type="common">Sphingomonas yanoikuyae</name>
    <dbReference type="NCBI Taxonomy" id="13690"/>
    <lineage>
        <taxon>Bacteria</taxon>
        <taxon>Pseudomonadati</taxon>
        <taxon>Pseudomonadota</taxon>
        <taxon>Alphaproteobacteria</taxon>
        <taxon>Sphingomonadales</taxon>
        <taxon>Sphingomonadaceae</taxon>
        <taxon>Sphingobium</taxon>
    </lineage>
</organism>
<dbReference type="AlphaFoldDB" id="A0A177JQ57"/>
<proteinExistence type="predicted"/>
<evidence type="ECO:0000259" key="1">
    <source>
        <dbReference type="Pfam" id="PF07007"/>
    </source>
</evidence>
<dbReference type="Proteomes" id="UP000077262">
    <property type="component" value="Unassembled WGS sequence"/>
</dbReference>
<protein>
    <recommendedName>
        <fullName evidence="1">Lysozyme inhibitor LprI-like N-terminal domain-containing protein</fullName>
    </recommendedName>
</protein>
<feature type="domain" description="Lysozyme inhibitor LprI-like N-terminal" evidence="1">
    <location>
        <begin position="25"/>
        <end position="113"/>
    </location>
</feature>
<reference evidence="2 3" key="1">
    <citation type="submission" date="2016-02" db="EMBL/GenBank/DDBJ databases">
        <authorList>
            <person name="Wen L."/>
            <person name="He K."/>
            <person name="Yang H."/>
        </authorList>
    </citation>
    <scope>NUCLEOTIDE SEQUENCE [LARGE SCALE GENOMIC DNA]</scope>
    <source>
        <strain evidence="2 3">CD09_2</strain>
    </source>
</reference>
<evidence type="ECO:0000313" key="2">
    <source>
        <dbReference type="EMBL" id="OAH43313.1"/>
    </source>
</evidence>
<dbReference type="RefSeq" id="WP_010338138.1">
    <property type="nucleotide sequence ID" value="NZ_LSTR01000035.1"/>
</dbReference>
<gene>
    <name evidence="2" type="ORF">AX777_10830</name>
</gene>
<dbReference type="OrthoDB" id="7340239at2"/>
<accession>A0A177JQ57</accession>
<dbReference type="Pfam" id="PF07007">
    <property type="entry name" value="LprI"/>
    <property type="match status" value="1"/>
</dbReference>
<sequence>MMSLAMILALQVSLSGLPDDLKEGCNDKDGTVALSSCYSDHASLWDKRMRAAYPVAFEHAQGEQRNALKKAQAAWVKYRDETCEFYNLEQGSIHVILSAYCQLDLTRRRALELEEYVLP</sequence>
<dbReference type="EMBL" id="LSTR01000035">
    <property type="protein sequence ID" value="OAH43313.1"/>
    <property type="molecule type" value="Genomic_DNA"/>
</dbReference>
<evidence type="ECO:0000313" key="3">
    <source>
        <dbReference type="Proteomes" id="UP000077262"/>
    </source>
</evidence>
<dbReference type="PANTHER" id="PTHR39176">
    <property type="entry name" value="PERIPLASMIC PROTEIN-RELATED"/>
    <property type="match status" value="1"/>
</dbReference>
<dbReference type="Gene3D" id="1.20.1270.180">
    <property type="match status" value="1"/>
</dbReference>
<dbReference type="PANTHER" id="PTHR39176:SF1">
    <property type="entry name" value="PERIPLASMIC PROTEIN"/>
    <property type="match status" value="1"/>
</dbReference>
<name>A0A177JQ57_SPHYA</name>
<comment type="caution">
    <text evidence="2">The sequence shown here is derived from an EMBL/GenBank/DDBJ whole genome shotgun (WGS) entry which is preliminary data.</text>
</comment>
<dbReference type="InterPro" id="IPR009739">
    <property type="entry name" value="LprI-like_N"/>
</dbReference>